<accession>L9W1R6</accession>
<evidence type="ECO:0000256" key="10">
    <source>
        <dbReference type="SAM" id="MobiDB-lite"/>
    </source>
</evidence>
<dbReference type="GO" id="GO:0017025">
    <property type="term" value="F:TBP-class protein binding"/>
    <property type="evidence" value="ECO:0007669"/>
    <property type="project" value="InterPro"/>
</dbReference>
<dbReference type="FunFam" id="1.10.472.170:FF:000001">
    <property type="entry name" value="Transcription initiation factor IIB"/>
    <property type="match status" value="1"/>
</dbReference>
<dbReference type="CDD" id="cd20550">
    <property type="entry name" value="CYCLIN_TFIIB_archaea_like_rpt2"/>
    <property type="match status" value="1"/>
</dbReference>
<dbReference type="PATRIC" id="fig|1230460.4.peg.2777"/>
<dbReference type="InterPro" id="IPR023484">
    <property type="entry name" value="TFIIB_arc"/>
</dbReference>
<evidence type="ECO:0000256" key="8">
    <source>
        <dbReference type="ARBA" id="ARBA00023163"/>
    </source>
</evidence>
<evidence type="ECO:0000256" key="3">
    <source>
        <dbReference type="ARBA" id="ARBA00022723"/>
    </source>
</evidence>
<keyword evidence="12" id="KW-0396">Initiation factor</keyword>
<evidence type="ECO:0000256" key="1">
    <source>
        <dbReference type="ARBA" id="ARBA00010857"/>
    </source>
</evidence>
<feature type="binding site" evidence="9">
    <location>
        <position position="53"/>
    </location>
    <ligand>
        <name>Zn(2+)</name>
        <dbReference type="ChEBI" id="CHEBI:29105"/>
    </ligand>
</feature>
<evidence type="ECO:0000256" key="4">
    <source>
        <dbReference type="ARBA" id="ARBA00022737"/>
    </source>
</evidence>
<dbReference type="Proteomes" id="UP000011661">
    <property type="component" value="Unassembled WGS sequence"/>
</dbReference>
<dbReference type="PRINTS" id="PR00685">
    <property type="entry name" value="TIFACTORIIB"/>
</dbReference>
<dbReference type="EMBL" id="AOHX01000043">
    <property type="protein sequence ID" value="ELY43434.1"/>
    <property type="molecule type" value="Genomic_DNA"/>
</dbReference>
<dbReference type="GO" id="GO:0008270">
    <property type="term" value="F:zinc ion binding"/>
    <property type="evidence" value="ECO:0007669"/>
    <property type="project" value="UniProtKB-UniRule"/>
</dbReference>
<dbReference type="STRING" id="1230460.C495_13651"/>
<feature type="repeat" description="1" evidence="9">
    <location>
        <begin position="147"/>
        <end position="230"/>
    </location>
</feature>
<feature type="compositionally biased region" description="Polar residues" evidence="10">
    <location>
        <begin position="7"/>
        <end position="22"/>
    </location>
</feature>
<comment type="function">
    <text evidence="9">Stabilizes TBP binding to an archaeal box-A promoter. Also responsible for recruiting RNA polymerase II to the pre-initiation complex (DNA-TBP-TFIIB).</text>
</comment>
<keyword evidence="13" id="KW-1185">Reference proteome</keyword>
<organism evidence="12 13">
    <name type="scientific">Natronorubrum sulfidifaciens JCM 14089</name>
    <dbReference type="NCBI Taxonomy" id="1230460"/>
    <lineage>
        <taxon>Archaea</taxon>
        <taxon>Methanobacteriati</taxon>
        <taxon>Methanobacteriota</taxon>
        <taxon>Stenosarchaea group</taxon>
        <taxon>Halobacteria</taxon>
        <taxon>Halobacteriales</taxon>
        <taxon>Natrialbaceae</taxon>
        <taxon>Natronorubrum</taxon>
    </lineage>
</organism>
<dbReference type="Pfam" id="PF08271">
    <property type="entry name" value="Zn_Ribbon_TF"/>
    <property type="match status" value="1"/>
</dbReference>
<evidence type="ECO:0000256" key="9">
    <source>
        <dbReference type="HAMAP-Rule" id="MF_00383"/>
    </source>
</evidence>
<dbReference type="eggNOG" id="arCOG01981">
    <property type="taxonomic scope" value="Archaea"/>
</dbReference>
<sequence>MPHTKFDSTSSTAEGTKAQSASERTDQSPDGRTTTTCPECDGRLIVRNDQTHCEDCGLVVDEDRIDHGPEWRAFNATEKNEKSRVGAPTTNMLHDRGLSTTIDWQNKDGYGSTLSARKRQQFQRLRTWDERFRTRDATERNLKHALGEIDRMGSALGIPDATLETASVIYRRALEENLLPGRSIEGMATAALNAAVRQTGVPRSIDELATVSRIDYLEAARAYRYLVRELELPMAPPDPLEYLPRYASALEITAETERRAHDLLEGGMEAGLHSGKHPVGLAAAAIYAGSRLTGEALTQADVSDAIDVSKVTIRNRYQELLEHEIATADSTAAD</sequence>
<dbReference type="PROSITE" id="PS00782">
    <property type="entry name" value="TFIIB"/>
    <property type="match status" value="1"/>
</dbReference>
<dbReference type="SUPFAM" id="SSF57783">
    <property type="entry name" value="Zinc beta-ribbon"/>
    <property type="match status" value="1"/>
</dbReference>
<dbReference type="Pfam" id="PF00382">
    <property type="entry name" value="TFIIB"/>
    <property type="match status" value="2"/>
</dbReference>
<evidence type="ECO:0000256" key="6">
    <source>
        <dbReference type="ARBA" id="ARBA00022833"/>
    </source>
</evidence>
<dbReference type="Gene3D" id="1.10.472.170">
    <property type="match status" value="1"/>
</dbReference>
<dbReference type="CDD" id="cd20549">
    <property type="entry name" value="CYCLIN_TFIIB_archaea_like_rpt1"/>
    <property type="match status" value="1"/>
</dbReference>
<dbReference type="SUPFAM" id="SSF47954">
    <property type="entry name" value="Cyclin-like"/>
    <property type="match status" value="2"/>
</dbReference>
<keyword evidence="6 9" id="KW-0862">Zinc</keyword>
<evidence type="ECO:0000313" key="13">
    <source>
        <dbReference type="Proteomes" id="UP000011661"/>
    </source>
</evidence>
<evidence type="ECO:0000256" key="7">
    <source>
        <dbReference type="ARBA" id="ARBA00023015"/>
    </source>
</evidence>
<dbReference type="PANTHER" id="PTHR11618:SF13">
    <property type="entry name" value="TRANSCRIPTION INITIATION FACTOR IIB"/>
    <property type="match status" value="1"/>
</dbReference>
<feature type="region of interest" description="Disordered" evidence="10">
    <location>
        <begin position="1"/>
        <end position="38"/>
    </location>
</feature>
<dbReference type="Gene3D" id="1.10.472.10">
    <property type="entry name" value="Cyclin-like"/>
    <property type="match status" value="1"/>
</dbReference>
<keyword evidence="12" id="KW-0648">Protein biosynthesis</keyword>
<feature type="repeat" description="2" evidence="9">
    <location>
        <begin position="241"/>
        <end position="322"/>
    </location>
</feature>
<gene>
    <name evidence="9" type="primary">tfb</name>
    <name evidence="12" type="ORF">C495_13651</name>
</gene>
<keyword evidence="7 9" id="KW-0805">Transcription regulation</keyword>
<dbReference type="GO" id="GO:0003700">
    <property type="term" value="F:DNA-binding transcription factor activity"/>
    <property type="evidence" value="ECO:0007669"/>
    <property type="project" value="UniProtKB-UniRule"/>
</dbReference>
<feature type="binding site" evidence="9">
    <location>
        <position position="37"/>
    </location>
    <ligand>
        <name>Zn(2+)</name>
        <dbReference type="ChEBI" id="CHEBI:29105"/>
    </ligand>
</feature>
<protein>
    <recommendedName>
        <fullName evidence="2 9">Transcription initiation factor IIB</fullName>
        <shortName evidence="9">TFIIB</shortName>
    </recommendedName>
</protein>
<name>L9W1R6_9EURY</name>
<keyword evidence="4 9" id="KW-0677">Repeat</keyword>
<evidence type="ECO:0000256" key="5">
    <source>
        <dbReference type="ARBA" id="ARBA00022771"/>
    </source>
</evidence>
<dbReference type="InterPro" id="IPR000812">
    <property type="entry name" value="TFIIB"/>
</dbReference>
<proteinExistence type="inferred from homology"/>
<feature type="domain" description="Cyclin-like" evidence="11">
    <location>
        <begin position="241"/>
        <end position="322"/>
    </location>
</feature>
<dbReference type="GO" id="GO:0003743">
    <property type="term" value="F:translation initiation factor activity"/>
    <property type="evidence" value="ECO:0007669"/>
    <property type="project" value="UniProtKB-KW"/>
</dbReference>
<dbReference type="OrthoDB" id="7429at2157"/>
<keyword evidence="3 9" id="KW-0479">Metal-binding</keyword>
<dbReference type="InterPro" id="IPR013150">
    <property type="entry name" value="TFIIB_cyclin"/>
</dbReference>
<dbReference type="RefSeq" id="WP_008163827.1">
    <property type="nucleotide sequence ID" value="NZ_AOHX01000043.1"/>
</dbReference>
<dbReference type="PANTHER" id="PTHR11618">
    <property type="entry name" value="TRANSCRIPTION INITIATION FACTOR IIB-RELATED"/>
    <property type="match status" value="1"/>
</dbReference>
<comment type="similarity">
    <text evidence="1 9">Belongs to the TFIIB family.</text>
</comment>
<evidence type="ECO:0000313" key="12">
    <source>
        <dbReference type="EMBL" id="ELY43434.1"/>
    </source>
</evidence>
<dbReference type="AlphaFoldDB" id="L9W1R6"/>
<dbReference type="InterPro" id="IPR013763">
    <property type="entry name" value="Cyclin-like_dom"/>
</dbReference>
<feature type="binding site" evidence="9">
    <location>
        <position position="40"/>
    </location>
    <ligand>
        <name>Zn(2+)</name>
        <dbReference type="ChEBI" id="CHEBI:29105"/>
    </ligand>
</feature>
<dbReference type="GO" id="GO:0097550">
    <property type="term" value="C:transcription preinitiation complex"/>
    <property type="evidence" value="ECO:0007669"/>
    <property type="project" value="TreeGrafter"/>
</dbReference>
<keyword evidence="5" id="KW-0863">Zinc-finger</keyword>
<dbReference type="InterPro" id="IPR023486">
    <property type="entry name" value="TFIIB_CS"/>
</dbReference>
<dbReference type="SMART" id="SM00385">
    <property type="entry name" value="CYCLIN"/>
    <property type="match status" value="2"/>
</dbReference>
<dbReference type="GO" id="GO:0070897">
    <property type="term" value="P:transcription preinitiation complex assembly"/>
    <property type="evidence" value="ECO:0007669"/>
    <property type="project" value="InterPro"/>
</dbReference>
<evidence type="ECO:0000259" key="11">
    <source>
        <dbReference type="SMART" id="SM00385"/>
    </source>
</evidence>
<comment type="caution">
    <text evidence="12">The sequence shown here is derived from an EMBL/GenBank/DDBJ whole genome shotgun (WGS) entry which is preliminary data.</text>
</comment>
<reference evidence="12 13" key="1">
    <citation type="journal article" date="2014" name="PLoS Genet.">
        <title>Phylogenetically driven sequencing of extremely halophilic archaea reveals strategies for static and dynamic osmo-response.</title>
        <authorList>
            <person name="Becker E.A."/>
            <person name="Seitzer P.M."/>
            <person name="Tritt A."/>
            <person name="Larsen D."/>
            <person name="Krusor M."/>
            <person name="Yao A.I."/>
            <person name="Wu D."/>
            <person name="Madern D."/>
            <person name="Eisen J.A."/>
            <person name="Darling A.E."/>
            <person name="Facciotti M.T."/>
        </authorList>
    </citation>
    <scope>NUCLEOTIDE SEQUENCE [LARGE SCALE GENOMIC DNA]</scope>
    <source>
        <strain evidence="12 13">JCM 14089</strain>
    </source>
</reference>
<dbReference type="InterPro" id="IPR013137">
    <property type="entry name" value="Znf_TFIIB"/>
</dbReference>
<dbReference type="HAMAP" id="MF_00383">
    <property type="entry name" value="TF2B_arch"/>
    <property type="match status" value="1"/>
</dbReference>
<dbReference type="InterPro" id="IPR036915">
    <property type="entry name" value="Cyclin-like_sf"/>
</dbReference>
<keyword evidence="8 9" id="KW-0804">Transcription</keyword>
<feature type="binding site" evidence="9">
    <location>
        <position position="56"/>
    </location>
    <ligand>
        <name>Zn(2+)</name>
        <dbReference type="ChEBI" id="CHEBI:29105"/>
    </ligand>
</feature>
<feature type="domain" description="Cyclin-like" evidence="11">
    <location>
        <begin position="147"/>
        <end position="228"/>
    </location>
</feature>
<evidence type="ECO:0000256" key="2">
    <source>
        <dbReference type="ARBA" id="ARBA00013932"/>
    </source>
</evidence>